<dbReference type="EMBL" id="CM024802">
    <property type="protein sequence ID" value="KAG8011563.1"/>
    <property type="molecule type" value="Genomic_DNA"/>
</dbReference>
<proteinExistence type="predicted"/>
<organism evidence="1 2">
    <name type="scientific">Nibea albiflora</name>
    <name type="common">Yellow drum</name>
    <name type="synonym">Corvina albiflora</name>
    <dbReference type="NCBI Taxonomy" id="240163"/>
    <lineage>
        <taxon>Eukaryota</taxon>
        <taxon>Metazoa</taxon>
        <taxon>Chordata</taxon>
        <taxon>Craniata</taxon>
        <taxon>Vertebrata</taxon>
        <taxon>Euteleostomi</taxon>
        <taxon>Actinopterygii</taxon>
        <taxon>Neopterygii</taxon>
        <taxon>Teleostei</taxon>
        <taxon>Neoteleostei</taxon>
        <taxon>Acanthomorphata</taxon>
        <taxon>Eupercaria</taxon>
        <taxon>Sciaenidae</taxon>
        <taxon>Nibea</taxon>
    </lineage>
</organism>
<evidence type="ECO:0000313" key="1">
    <source>
        <dbReference type="EMBL" id="KAG8011563.1"/>
    </source>
</evidence>
<protein>
    <submittedName>
        <fullName evidence="1">Tumor necrosis factor alpha-induced protein 2</fullName>
    </submittedName>
</protein>
<sequence length="661" mass="75400">MILFRTLKTDKLDHRHTRTPGSVKLVWDYPMIWENRSSINGSISDWTGPCQHGPGLSQHGPEDVLDSGEAVQQENEEQLEEVSRRLITKEEQLFSQDSPNEEEEDQLQKDFEALRLQIRMAVQNTFTFSSSSSTTSAQLEMLRSAAASIQQLEEQDLRWTGCVEGRVPGWRPQKCLSAHNSLLQNMVESRLMKTAEEDHSGPDGLSSDLKREVCRLGICVKEDLLTVVRMVKDCYPPQIDILNLYAGLYHQSFSTRLTELAGSGLETDDCCYLLLWINHYYPHEILNHEDLKGKINTACLGSLLLEDHLDQLEDQYLTHKEDTVKLWLNTALQKEEESWLSGKKPELIDQYCFSPLAIEVIQVIDSSLTEFSYVIRDQSKVQRITVHLESFLSSYKTCVEEFVKGDHSNVCSVVKAHLVCEEQFRDYITGQMGSLSEQQRCRCLETLSALWDCGCQCFISPIYIELKVCFHDLWTSNWLKGSLPVIDSLLDFLNQKLTDLSDLKPACRQSILGNLHEVVVIKYVKKMMNTRKKIDQQMAAHRITEDAQKINSFFKDKDCTQSLWLGQMLCSLAEILRLQDPGSVQLEIVSVARTFPDLSDDHVTALLSLKSGLTAANIRSIRQSVKENGTLHASTTHSPPFFSKVKVQRINNMIKQMWLKT</sequence>
<name>A0ACB7FCD2_NIBAL</name>
<reference evidence="1" key="1">
    <citation type="submission" date="2020-04" db="EMBL/GenBank/DDBJ databases">
        <title>A chromosome-scale assembly and high-density genetic map of the yellow drum (Nibea albiflora) genome.</title>
        <authorList>
            <person name="Xu D."/>
            <person name="Zhang W."/>
            <person name="Chen R."/>
            <person name="Tan P."/>
            <person name="Wang L."/>
            <person name="Song H."/>
            <person name="Tian L."/>
            <person name="Zhu Q."/>
            <person name="Wang B."/>
        </authorList>
    </citation>
    <scope>NUCLEOTIDE SEQUENCE</scope>
    <source>
        <strain evidence="1">ZJHYS-2018</strain>
    </source>
</reference>
<comment type="caution">
    <text evidence="1">The sequence shown here is derived from an EMBL/GenBank/DDBJ whole genome shotgun (WGS) entry which is preliminary data.</text>
</comment>
<gene>
    <name evidence="1" type="primary">TNFAIP2.2</name>
    <name evidence="1" type="ORF">GBF38_006472</name>
</gene>
<evidence type="ECO:0000313" key="2">
    <source>
        <dbReference type="Proteomes" id="UP000805704"/>
    </source>
</evidence>
<accession>A0ACB7FCD2</accession>
<dbReference type="Proteomes" id="UP000805704">
    <property type="component" value="Chromosome 14"/>
</dbReference>
<keyword evidence="2" id="KW-1185">Reference proteome</keyword>